<dbReference type="SUPFAM" id="SSF55144">
    <property type="entry name" value="LigT-like"/>
    <property type="match status" value="1"/>
</dbReference>
<evidence type="ECO:0000313" key="2">
    <source>
        <dbReference type="Proteomes" id="UP000627838"/>
    </source>
</evidence>
<keyword evidence="1" id="KW-0436">Ligase</keyword>
<name>A0ABR9JST1_9ACTN</name>
<dbReference type="InterPro" id="IPR009097">
    <property type="entry name" value="Cyclic_Pdiesterase"/>
</dbReference>
<dbReference type="EMBL" id="JADBDZ010000001">
    <property type="protein sequence ID" value="MBE1533635.1"/>
    <property type="molecule type" value="Genomic_DNA"/>
</dbReference>
<dbReference type="Pfam" id="PF13563">
    <property type="entry name" value="2_5_RNA_ligase2"/>
    <property type="match status" value="1"/>
</dbReference>
<dbReference type="Gene3D" id="3.90.1140.10">
    <property type="entry name" value="Cyclic phosphodiesterase"/>
    <property type="match status" value="1"/>
</dbReference>
<dbReference type="RefSeq" id="WP_318784164.1">
    <property type="nucleotide sequence ID" value="NZ_JADBDZ010000001.1"/>
</dbReference>
<proteinExistence type="predicted"/>
<dbReference type="PANTHER" id="PTHR40037:SF1">
    <property type="entry name" value="PHOSPHOESTERASE SAOUHSC_00951-RELATED"/>
    <property type="match status" value="1"/>
</dbReference>
<comment type="caution">
    <text evidence="1">The sequence shown here is derived from an EMBL/GenBank/DDBJ whole genome shotgun (WGS) entry which is preliminary data.</text>
</comment>
<dbReference type="GO" id="GO:0016874">
    <property type="term" value="F:ligase activity"/>
    <property type="evidence" value="ECO:0007669"/>
    <property type="project" value="UniProtKB-KW"/>
</dbReference>
<accession>A0ABR9JST1</accession>
<sequence>MAADAALADRAADAARSAGAGPGDAGSAGRAAERPISDTFVGGMAAVPAHPDARTIGVAVPVPEPFGSWLQARRASYGDPLAGAIPTHITLLPPTEVDAAALGVIDAHLRGIARGERPFVIRLRGTGTFRPVSPVVFVTVAEGIGGCEHLQARVSSGPLERPLAFPYHPHVTIAHHLPDEVMDRAFKDLAGFRADFDVWGFSLYQHGRDGVWRPQRDYVFGDASIGREGPDWP</sequence>
<reference evidence="1 2" key="1">
    <citation type="submission" date="2020-10" db="EMBL/GenBank/DDBJ databases">
        <title>Sequencing the genomes of 1000 actinobacteria strains.</title>
        <authorList>
            <person name="Klenk H.-P."/>
        </authorList>
    </citation>
    <scope>NUCLEOTIDE SEQUENCE [LARGE SCALE GENOMIC DNA]</scope>
    <source>
        <strain evidence="1 2">DSM 46744</strain>
    </source>
</reference>
<protein>
    <submittedName>
        <fullName evidence="1">2'-5' RNA ligase</fullName>
    </submittedName>
</protein>
<dbReference type="InterPro" id="IPR050580">
    <property type="entry name" value="2H_phosphoesterase_YjcG-like"/>
</dbReference>
<evidence type="ECO:0000313" key="1">
    <source>
        <dbReference type="EMBL" id="MBE1533635.1"/>
    </source>
</evidence>
<dbReference type="Proteomes" id="UP000627838">
    <property type="component" value="Unassembled WGS sequence"/>
</dbReference>
<dbReference type="PANTHER" id="PTHR40037">
    <property type="entry name" value="PHOSPHOESTERASE YJCG-RELATED"/>
    <property type="match status" value="1"/>
</dbReference>
<keyword evidence="2" id="KW-1185">Reference proteome</keyword>
<organism evidence="1 2">
    <name type="scientific">Actinomadura algeriensis</name>
    <dbReference type="NCBI Taxonomy" id="1679523"/>
    <lineage>
        <taxon>Bacteria</taxon>
        <taxon>Bacillati</taxon>
        <taxon>Actinomycetota</taxon>
        <taxon>Actinomycetes</taxon>
        <taxon>Streptosporangiales</taxon>
        <taxon>Thermomonosporaceae</taxon>
        <taxon>Actinomadura</taxon>
    </lineage>
</organism>
<gene>
    <name evidence="1" type="ORF">H4W34_003468</name>
</gene>